<dbReference type="InterPro" id="IPR017850">
    <property type="entry name" value="Alkaline_phosphatase_core_sf"/>
</dbReference>
<evidence type="ECO:0000313" key="1">
    <source>
        <dbReference type="EMBL" id="MBL0718648.1"/>
    </source>
</evidence>
<gene>
    <name evidence="1" type="ORF">JI742_01990</name>
</gene>
<dbReference type="PANTHER" id="PTHR43737:SF1">
    <property type="entry name" value="DUF1501 DOMAIN-CONTAINING PROTEIN"/>
    <property type="match status" value="1"/>
</dbReference>
<evidence type="ECO:0000313" key="2">
    <source>
        <dbReference type="Proteomes" id="UP000643207"/>
    </source>
</evidence>
<comment type="caution">
    <text evidence="1">The sequence shown here is derived from an EMBL/GenBank/DDBJ whole genome shotgun (WGS) entry which is preliminary data.</text>
</comment>
<keyword evidence="2" id="KW-1185">Reference proteome</keyword>
<protein>
    <submittedName>
        <fullName evidence="1">DUF1501 domain-containing protein</fullName>
    </submittedName>
</protein>
<organism evidence="1 2">
    <name type="scientific">Aquariibacter lacus</name>
    <dbReference type="NCBI Taxonomy" id="2801332"/>
    <lineage>
        <taxon>Bacteria</taxon>
        <taxon>Pseudomonadati</taxon>
        <taxon>Pseudomonadota</taxon>
        <taxon>Betaproteobacteria</taxon>
        <taxon>Burkholderiales</taxon>
        <taxon>Sphaerotilaceae</taxon>
        <taxon>Aquariibacter</taxon>
    </lineage>
</organism>
<dbReference type="AlphaFoldDB" id="A0A9X0XET3"/>
<dbReference type="Pfam" id="PF07394">
    <property type="entry name" value="DUF1501"/>
    <property type="match status" value="1"/>
</dbReference>
<dbReference type="InterPro" id="IPR010869">
    <property type="entry name" value="DUF1501"/>
</dbReference>
<dbReference type="RefSeq" id="WP_201823527.1">
    <property type="nucleotide sequence ID" value="NZ_JAERRA010000001.1"/>
</dbReference>
<dbReference type="SUPFAM" id="SSF53649">
    <property type="entry name" value="Alkaline phosphatase-like"/>
    <property type="match status" value="1"/>
</dbReference>
<reference evidence="1 2" key="1">
    <citation type="submission" date="2021-01" db="EMBL/GenBank/DDBJ databases">
        <title>Piscinibacter sp. Jin2 Genome sequencing and assembly.</title>
        <authorList>
            <person name="Kim I."/>
        </authorList>
    </citation>
    <scope>NUCLEOTIDE SEQUENCE [LARGE SCALE GENOMIC DNA]</scope>
    <source>
        <strain evidence="1 2">Jin2</strain>
    </source>
</reference>
<accession>A0A9X0XET3</accession>
<name>A0A9X0XET3_9BURK</name>
<dbReference type="Proteomes" id="UP000643207">
    <property type="component" value="Unassembled WGS sequence"/>
</dbReference>
<sequence>MKPPLPADPAAAPAHRRLMVIYLGGGLDCHQLLSPRRGANRQAYEAARAGLALPDHPRSALDADWQLHPQLPALHRQWTRGRLGVVPNVGPLLRPTDARQYRERSALLPVQLFSHSDQNELWQAGAPLAEVEGGTGWIGRLMEALHPQFNARALLTPMLSASGPQRAFRAQALRQVGLGKDGAEPRFPGYRVAPGVVALAQSIMNRVPDGRAHFAHPIADEYARAQRRAQETVEVINEAIRAVPLATPFPVLPELRTAARLFKADAALGRRRSASFFVHGGYDHHRNLSTLLDARLKELDAGLAAFFEALAELRIEDEVLTLIYSEFGRCLVQNGSGTDHGWGGHALLIGGGLRGGLYGRTPDLGRKGPDLVDARGLLLPSTATEQLHAEIARWMGLPEARLPEVLPLLPRFPRLALDWA</sequence>
<proteinExistence type="predicted"/>
<dbReference type="EMBL" id="JAERRA010000001">
    <property type="protein sequence ID" value="MBL0718648.1"/>
    <property type="molecule type" value="Genomic_DNA"/>
</dbReference>
<dbReference type="PANTHER" id="PTHR43737">
    <property type="entry name" value="BLL7424 PROTEIN"/>
    <property type="match status" value="1"/>
</dbReference>